<keyword evidence="5 9" id="KW-0808">Transferase</keyword>
<dbReference type="InterPro" id="IPR006370">
    <property type="entry name" value="HB_polyprenyltransferase-like"/>
</dbReference>
<keyword evidence="8 9" id="KW-0472">Membrane</keyword>
<dbReference type="InterPro" id="IPR044878">
    <property type="entry name" value="UbiA_sf"/>
</dbReference>
<gene>
    <name evidence="10" type="ORF">PCON_08649</name>
</gene>
<feature type="transmembrane region" description="Helical" evidence="9">
    <location>
        <begin position="251"/>
        <end position="270"/>
    </location>
</feature>
<dbReference type="FunFam" id="1.20.120.1780:FF:000001">
    <property type="entry name" value="4-hydroxybenzoate octaprenyltransferase"/>
    <property type="match status" value="1"/>
</dbReference>
<evidence type="ECO:0000256" key="1">
    <source>
        <dbReference type="ARBA" id="ARBA00001946"/>
    </source>
</evidence>
<keyword evidence="9" id="KW-0999">Mitochondrion inner membrane</keyword>
<keyword evidence="11" id="KW-1185">Reference proteome</keyword>
<protein>
    <recommendedName>
        <fullName evidence="9">4-hydroxybenzoate polyprenyltransferase, mitochondrial</fullName>
        <shortName evidence="9">4-HB polyprenyltransferase</shortName>
        <ecNumber evidence="9">2.5.1.39</ecNumber>
    </recommendedName>
    <alternativeName>
        <fullName evidence="9">Para-hydroxybenzoate--polyprenyltransferase</fullName>
        <shortName evidence="9">PHB:PPT</shortName>
        <shortName evidence="9">PHB:polyprenyltransferase</shortName>
    </alternativeName>
</protein>
<dbReference type="InterPro" id="IPR039653">
    <property type="entry name" value="Prenyltransferase"/>
</dbReference>
<keyword evidence="9" id="KW-0414">Isoprene biosynthesis</keyword>
<name>U4LM87_PYROM</name>
<feature type="transmembrane region" description="Helical" evidence="9">
    <location>
        <begin position="300"/>
        <end position="319"/>
    </location>
</feature>
<keyword evidence="7 9" id="KW-1133">Transmembrane helix</keyword>
<evidence type="ECO:0000256" key="3">
    <source>
        <dbReference type="ARBA" id="ARBA00004721"/>
    </source>
</evidence>
<keyword evidence="6 9" id="KW-0812">Transmembrane</keyword>
<dbReference type="InterPro" id="IPR000537">
    <property type="entry name" value="UbiA_prenyltransferase"/>
</dbReference>
<dbReference type="NCBIfam" id="TIGR01474">
    <property type="entry name" value="ubiA_proteo"/>
    <property type="match status" value="1"/>
</dbReference>
<dbReference type="STRING" id="1076935.U4LM87"/>
<dbReference type="HAMAP" id="MF_01635">
    <property type="entry name" value="UbiA"/>
    <property type="match status" value="1"/>
</dbReference>
<dbReference type="InterPro" id="IPR030470">
    <property type="entry name" value="UbiA_prenylTrfase_CS"/>
</dbReference>
<dbReference type="Gene3D" id="1.20.120.1780">
    <property type="entry name" value="UbiA prenyltransferase"/>
    <property type="match status" value="1"/>
</dbReference>
<comment type="subcellular location">
    <subcellularLocation>
        <location evidence="2">Membrane</location>
        <topology evidence="2">Multi-pass membrane protein</topology>
    </subcellularLocation>
    <subcellularLocation>
        <location evidence="9">Mitochondrion inner membrane</location>
        <topology evidence="9">Multi-pass membrane protein</topology>
        <orientation evidence="9">Matrix side</orientation>
    </subcellularLocation>
</comment>
<dbReference type="UniPathway" id="UPA00213"/>
<comment type="pathway">
    <text evidence="9">Cofactor biosynthesis; ubiquinone biosynthesis.</text>
</comment>
<dbReference type="PROSITE" id="PS00943">
    <property type="entry name" value="UBIA"/>
    <property type="match status" value="1"/>
</dbReference>
<dbReference type="UniPathway" id="UPA00232"/>
<sequence length="391" mass="42142">MLLFRRPTQLTKSIGTRSLSSQCLTKLRPLVHRSTSLSFRRPTALAIYRAAATLTPANGADSSPKTPDVYTLPTTGFISWLPKSWLPYAELTRLDKPTGTIYLLLPCLWSTVMAASLTTPIAPVSSVLYTSFLFTTGAFIMRGAGCTINDLWDRNIDPKVTRTKFRPLARRAVTPQNAFLFAGAQCLTGLGLLVQFPVEVIFTAIPSMLVVCTYPAMKRFTNYPQVVLGTAFSWGALLGFPAMGLSLLDPVIGATAACLYASNVAWTVLYDTVYAHQDIKDDKKAGVKSTAIANEGRTRIFLSALGVVQIGLLAGAGVISGMGPAYFVGSCGGTAVGLGWMIARANFKKVGDCWWWFKWCAWSVGGVAIGGGLVAEYAVRKANEEPQTLEA</sequence>
<evidence type="ECO:0000256" key="7">
    <source>
        <dbReference type="ARBA" id="ARBA00022989"/>
    </source>
</evidence>
<evidence type="ECO:0000256" key="8">
    <source>
        <dbReference type="ARBA" id="ARBA00023136"/>
    </source>
</evidence>
<keyword evidence="9" id="KW-0496">Mitochondrion</keyword>
<feature type="transmembrane region" description="Helical" evidence="9">
    <location>
        <begin position="200"/>
        <end position="217"/>
    </location>
</feature>
<dbReference type="AlphaFoldDB" id="U4LM87"/>
<feature type="transmembrane region" description="Helical" evidence="9">
    <location>
        <begin position="101"/>
        <end position="122"/>
    </location>
</feature>
<dbReference type="Pfam" id="PF01040">
    <property type="entry name" value="UbiA"/>
    <property type="match status" value="1"/>
</dbReference>
<comment type="catalytic activity">
    <reaction evidence="9">
        <text>an all-trans-polyprenyl diphosphate + 4-hydroxybenzoate = a 4-hydroxy-3-(all-trans-polyprenyl)benzoate + diphosphate</text>
        <dbReference type="Rhea" id="RHEA:44504"/>
        <dbReference type="Rhea" id="RHEA-COMP:9514"/>
        <dbReference type="Rhea" id="RHEA-COMP:9564"/>
        <dbReference type="ChEBI" id="CHEBI:17879"/>
        <dbReference type="ChEBI" id="CHEBI:33019"/>
        <dbReference type="ChEBI" id="CHEBI:58914"/>
        <dbReference type="ChEBI" id="CHEBI:78396"/>
        <dbReference type="EC" id="2.5.1.39"/>
    </reaction>
</comment>
<evidence type="ECO:0000256" key="9">
    <source>
        <dbReference type="HAMAP-Rule" id="MF_03189"/>
    </source>
</evidence>
<comment type="pathway">
    <text evidence="3">Secondary metabolite biosynthesis; terpenoid biosynthesis.</text>
</comment>
<dbReference type="OMA" id="WCMIYDT"/>
<dbReference type="eggNOG" id="KOG1381">
    <property type="taxonomic scope" value="Eukaryota"/>
</dbReference>
<dbReference type="CDD" id="cd13959">
    <property type="entry name" value="PT_UbiA_COQ2"/>
    <property type="match status" value="1"/>
</dbReference>
<dbReference type="OrthoDB" id="18170at2759"/>
<comment type="cofactor">
    <cofactor evidence="1 9">
        <name>Mg(2+)</name>
        <dbReference type="ChEBI" id="CHEBI:18420"/>
    </cofactor>
</comment>
<evidence type="ECO:0000313" key="11">
    <source>
        <dbReference type="Proteomes" id="UP000018144"/>
    </source>
</evidence>
<comment type="function">
    <text evidence="9">Catalyzes the prenylation of para-hydroxybenzoate (PHB) with an all-trans polyprenyl group. Mediates the second step in the final reaction sequence of coenzyme Q (CoQ) biosynthesis, which is the condensation of the polyisoprenoid side chain with PHB, generating the first membrane-bound Q intermediate.</text>
</comment>
<dbReference type="GO" id="GO:0006744">
    <property type="term" value="P:ubiquinone biosynthetic process"/>
    <property type="evidence" value="ECO:0007669"/>
    <property type="project" value="UniProtKB-UniRule"/>
</dbReference>
<dbReference type="Gene3D" id="1.10.357.140">
    <property type="entry name" value="UbiA prenyltransferase"/>
    <property type="match status" value="1"/>
</dbReference>
<dbReference type="PANTHER" id="PTHR11048:SF28">
    <property type="entry name" value="4-HYDROXYBENZOATE POLYPRENYLTRANSFERASE, MITOCHONDRIAL"/>
    <property type="match status" value="1"/>
</dbReference>
<organism evidence="10 11">
    <name type="scientific">Pyronema omphalodes (strain CBS 100304)</name>
    <name type="common">Pyronema confluens</name>
    <dbReference type="NCBI Taxonomy" id="1076935"/>
    <lineage>
        <taxon>Eukaryota</taxon>
        <taxon>Fungi</taxon>
        <taxon>Dikarya</taxon>
        <taxon>Ascomycota</taxon>
        <taxon>Pezizomycotina</taxon>
        <taxon>Pezizomycetes</taxon>
        <taxon>Pezizales</taxon>
        <taxon>Pyronemataceae</taxon>
        <taxon>Pyronema</taxon>
    </lineage>
</organism>
<dbReference type="GO" id="GO:0016114">
    <property type="term" value="P:terpenoid biosynthetic process"/>
    <property type="evidence" value="ECO:0007669"/>
    <property type="project" value="UniProtKB-UniPathway"/>
</dbReference>
<dbReference type="GO" id="GO:0005743">
    <property type="term" value="C:mitochondrial inner membrane"/>
    <property type="evidence" value="ECO:0007669"/>
    <property type="project" value="UniProtKB-SubCell"/>
</dbReference>
<feature type="transmembrane region" description="Helical" evidence="9">
    <location>
        <begin position="226"/>
        <end position="245"/>
    </location>
</feature>
<feature type="transmembrane region" description="Helical" evidence="9">
    <location>
        <begin position="355"/>
        <end position="375"/>
    </location>
</feature>
<dbReference type="GO" id="GO:0008412">
    <property type="term" value="F:4-hydroxybenzoate polyprenyltransferase activity"/>
    <property type="evidence" value="ECO:0007669"/>
    <property type="project" value="UniProtKB-EC"/>
</dbReference>
<evidence type="ECO:0000256" key="4">
    <source>
        <dbReference type="ARBA" id="ARBA00005985"/>
    </source>
</evidence>
<dbReference type="PANTHER" id="PTHR11048">
    <property type="entry name" value="PRENYLTRANSFERASES"/>
    <property type="match status" value="1"/>
</dbReference>
<keyword evidence="9" id="KW-0831">Ubiquinone biosynthesis</keyword>
<comment type="similarity">
    <text evidence="4 9">Belongs to the UbiA prenyltransferase family.</text>
</comment>
<dbReference type="EMBL" id="HF935441">
    <property type="protein sequence ID" value="CCX30450.1"/>
    <property type="molecule type" value="Genomic_DNA"/>
</dbReference>
<evidence type="ECO:0000313" key="10">
    <source>
        <dbReference type="EMBL" id="CCX30450.1"/>
    </source>
</evidence>
<dbReference type="EC" id="2.5.1.39" evidence="9"/>
<evidence type="ECO:0000256" key="6">
    <source>
        <dbReference type="ARBA" id="ARBA00022692"/>
    </source>
</evidence>
<evidence type="ECO:0000256" key="2">
    <source>
        <dbReference type="ARBA" id="ARBA00004141"/>
    </source>
</evidence>
<feature type="transmembrane region" description="Helical" evidence="9">
    <location>
        <begin position="325"/>
        <end position="343"/>
    </location>
</feature>
<evidence type="ECO:0000256" key="5">
    <source>
        <dbReference type="ARBA" id="ARBA00022679"/>
    </source>
</evidence>
<accession>U4LM87</accession>
<proteinExistence type="inferred from homology"/>
<dbReference type="FunFam" id="1.10.357.140:FF:000008">
    <property type="entry name" value="4-hydroxybenzoate octaprenyltransferase"/>
    <property type="match status" value="1"/>
</dbReference>
<reference evidence="10 11" key="1">
    <citation type="journal article" date="2013" name="PLoS Genet.">
        <title>The genome and development-dependent transcriptomes of Pyronema confluens: a window into fungal evolution.</title>
        <authorList>
            <person name="Traeger S."/>
            <person name="Altegoer F."/>
            <person name="Freitag M."/>
            <person name="Gabaldon T."/>
            <person name="Kempken F."/>
            <person name="Kumar A."/>
            <person name="Marcet-Houben M."/>
            <person name="Poggeler S."/>
            <person name="Stajich J.E."/>
            <person name="Nowrousian M."/>
        </authorList>
    </citation>
    <scope>NUCLEOTIDE SEQUENCE [LARGE SCALE GENOMIC DNA]</scope>
    <source>
        <strain evidence="11">CBS 100304</strain>
        <tissue evidence="10">Vegetative mycelium</tissue>
    </source>
</reference>
<dbReference type="Proteomes" id="UP000018144">
    <property type="component" value="Unassembled WGS sequence"/>
</dbReference>